<dbReference type="PANTHER" id="PTHR43065">
    <property type="entry name" value="SENSOR HISTIDINE KINASE"/>
    <property type="match status" value="1"/>
</dbReference>
<evidence type="ECO:0000256" key="10">
    <source>
        <dbReference type="SAM" id="MobiDB-lite"/>
    </source>
</evidence>
<comment type="catalytic activity">
    <reaction evidence="1">
        <text>ATP + protein L-histidine = ADP + protein N-phospho-L-histidine.</text>
        <dbReference type="EC" id="2.7.13.3"/>
    </reaction>
</comment>
<dbReference type="EMBL" id="JAENHM010000044">
    <property type="protein sequence ID" value="MBK1838685.1"/>
    <property type="molecule type" value="Genomic_DNA"/>
</dbReference>
<evidence type="ECO:0000256" key="5">
    <source>
        <dbReference type="ARBA" id="ARBA00022741"/>
    </source>
</evidence>
<dbReference type="SUPFAM" id="SSF53850">
    <property type="entry name" value="Periplasmic binding protein-like II"/>
    <property type="match status" value="1"/>
</dbReference>
<dbReference type="InterPro" id="IPR036890">
    <property type="entry name" value="HATPase_C_sf"/>
</dbReference>
<dbReference type="PANTHER" id="PTHR43065:SF10">
    <property type="entry name" value="PEROXIDE STRESS-ACTIVATED HISTIDINE KINASE MAK3"/>
    <property type="match status" value="1"/>
</dbReference>
<evidence type="ECO:0000256" key="2">
    <source>
        <dbReference type="ARBA" id="ARBA00012438"/>
    </source>
</evidence>
<proteinExistence type="predicted"/>
<comment type="caution">
    <text evidence="12">The sequence shown here is derived from an EMBL/GenBank/DDBJ whole genome shotgun (WGS) entry which is preliminary data.</text>
</comment>
<dbReference type="InterPro" id="IPR003594">
    <property type="entry name" value="HATPase_dom"/>
</dbReference>
<organism evidence="12 13">
    <name type="scientific">Azospirillum endophyticum</name>
    <dbReference type="NCBI Taxonomy" id="2800326"/>
    <lineage>
        <taxon>Bacteria</taxon>
        <taxon>Pseudomonadati</taxon>
        <taxon>Pseudomonadota</taxon>
        <taxon>Alphaproteobacteria</taxon>
        <taxon>Rhodospirillales</taxon>
        <taxon>Azospirillaceae</taxon>
        <taxon>Azospirillum</taxon>
    </lineage>
</organism>
<dbReference type="Proteomes" id="UP000652760">
    <property type="component" value="Unassembled WGS sequence"/>
</dbReference>
<dbReference type="PRINTS" id="PR00344">
    <property type="entry name" value="BCTRLSENSOR"/>
</dbReference>
<dbReference type="SMART" id="SM00388">
    <property type="entry name" value="HisKA"/>
    <property type="match status" value="1"/>
</dbReference>
<dbReference type="Pfam" id="PF12974">
    <property type="entry name" value="Phosphonate-bd"/>
    <property type="match status" value="1"/>
</dbReference>
<dbReference type="InterPro" id="IPR004358">
    <property type="entry name" value="Sig_transdc_His_kin-like_C"/>
</dbReference>
<dbReference type="SUPFAM" id="SSF47384">
    <property type="entry name" value="Homodimeric domain of signal transducing histidine kinase"/>
    <property type="match status" value="1"/>
</dbReference>
<feature type="domain" description="Histidine kinase" evidence="11">
    <location>
        <begin position="347"/>
        <end position="559"/>
    </location>
</feature>
<evidence type="ECO:0000313" key="12">
    <source>
        <dbReference type="EMBL" id="MBK1838685.1"/>
    </source>
</evidence>
<evidence type="ECO:0000259" key="11">
    <source>
        <dbReference type="PROSITE" id="PS50109"/>
    </source>
</evidence>
<evidence type="ECO:0000256" key="3">
    <source>
        <dbReference type="ARBA" id="ARBA00022553"/>
    </source>
</evidence>
<dbReference type="InterPro" id="IPR005467">
    <property type="entry name" value="His_kinase_dom"/>
</dbReference>
<protein>
    <recommendedName>
        <fullName evidence="2">histidine kinase</fullName>
        <ecNumber evidence="2">2.7.13.3</ecNumber>
    </recommendedName>
</protein>
<keyword evidence="8" id="KW-0902">Two-component regulatory system</keyword>
<accession>A0ABS1F5H1</accession>
<dbReference type="InterPro" id="IPR003661">
    <property type="entry name" value="HisK_dim/P_dom"/>
</dbReference>
<keyword evidence="3" id="KW-0597">Phosphoprotein</keyword>
<keyword evidence="4" id="KW-0808">Transferase</keyword>
<dbReference type="Gene3D" id="3.40.190.10">
    <property type="entry name" value="Periplasmic binding protein-like II"/>
    <property type="match status" value="2"/>
</dbReference>
<dbReference type="SMART" id="SM00387">
    <property type="entry name" value="HATPase_c"/>
    <property type="match status" value="1"/>
</dbReference>
<evidence type="ECO:0000256" key="4">
    <source>
        <dbReference type="ARBA" id="ARBA00022679"/>
    </source>
</evidence>
<evidence type="ECO:0000256" key="8">
    <source>
        <dbReference type="ARBA" id="ARBA00023012"/>
    </source>
</evidence>
<dbReference type="Pfam" id="PF00512">
    <property type="entry name" value="HisKA"/>
    <property type="match status" value="1"/>
</dbReference>
<dbReference type="Gene3D" id="3.30.565.10">
    <property type="entry name" value="Histidine kinase-like ATPase, C-terminal domain"/>
    <property type="match status" value="1"/>
</dbReference>
<keyword evidence="13" id="KW-1185">Reference proteome</keyword>
<sequence length="585" mass="62930">MLAYRGSERAARDWEPTLAYLERAIPGHRFVMQPLDLAGMVLAVADRQVDFVITNPGSYVTLEARFAVTRIATLESGSPDVPIAAVGSTIIRRADRTDIRGLADLKGKRLAVVSTDAFGGFQIAWREMEEAGIRPFTDLAELTTTGFPMESVVAAVRSGGADAGVLRACLLEEMTAQGRVAPDEFAVVGEKLPTDLPCRVSSRLYPDWPFARLAHTPRDLARRVAAALLTMPAADGQMADGPSWTASLDYTSVHELFRKLHIGPYPKTPPTLEEVLRRNWHWLVVAAAAVLWWIVHAARVEVLVRRRTGELEREIAERERAEAIAVRLREERDQLSRLGIVGEMASNIAHELNQPLAAIGNFAGGMTRLLDTPSPDLAMLRSGARSVAEQAERAAAIIQRTRGFVSRRGAQRSTLSVNAVVAETLSLFGAPPESGLSITAEPGDGLPPVKADKVELQQVLLNLLQNAVDATRSGGNGDIVVRTGLSAGMVMIEVRDPGPGAPEESRRRMFEPFFTTKPGGLGLGLSICRTIVERHGGRIWAVPGAPHGLAVRFILPPVAGDSPGNGSGDNPGSAVPSSPVQEIDT</sequence>
<feature type="region of interest" description="Disordered" evidence="10">
    <location>
        <begin position="560"/>
        <end position="585"/>
    </location>
</feature>
<dbReference type="Pfam" id="PF02518">
    <property type="entry name" value="HATPase_c"/>
    <property type="match status" value="1"/>
</dbReference>
<name>A0ABS1F5H1_9PROT</name>
<evidence type="ECO:0000256" key="1">
    <source>
        <dbReference type="ARBA" id="ARBA00000085"/>
    </source>
</evidence>
<feature type="compositionally biased region" description="Polar residues" evidence="10">
    <location>
        <begin position="575"/>
        <end position="585"/>
    </location>
</feature>
<dbReference type="Gene3D" id="1.10.287.130">
    <property type="match status" value="1"/>
</dbReference>
<keyword evidence="6" id="KW-0418">Kinase</keyword>
<keyword evidence="5" id="KW-0547">Nucleotide-binding</keyword>
<keyword evidence="9" id="KW-0175">Coiled coil</keyword>
<evidence type="ECO:0000256" key="7">
    <source>
        <dbReference type="ARBA" id="ARBA00022840"/>
    </source>
</evidence>
<dbReference type="PROSITE" id="PS50109">
    <property type="entry name" value="HIS_KIN"/>
    <property type="match status" value="1"/>
</dbReference>
<evidence type="ECO:0000256" key="9">
    <source>
        <dbReference type="SAM" id="Coils"/>
    </source>
</evidence>
<dbReference type="EC" id="2.7.13.3" evidence="2"/>
<gene>
    <name evidence="12" type="ORF">JHL17_14795</name>
</gene>
<dbReference type="InterPro" id="IPR036097">
    <property type="entry name" value="HisK_dim/P_sf"/>
</dbReference>
<evidence type="ECO:0000256" key="6">
    <source>
        <dbReference type="ARBA" id="ARBA00022777"/>
    </source>
</evidence>
<feature type="coiled-coil region" evidence="9">
    <location>
        <begin position="311"/>
        <end position="338"/>
    </location>
</feature>
<dbReference type="SUPFAM" id="SSF55874">
    <property type="entry name" value="ATPase domain of HSP90 chaperone/DNA topoisomerase II/histidine kinase"/>
    <property type="match status" value="1"/>
</dbReference>
<evidence type="ECO:0000313" key="13">
    <source>
        <dbReference type="Proteomes" id="UP000652760"/>
    </source>
</evidence>
<reference evidence="13" key="1">
    <citation type="submission" date="2021-01" db="EMBL/GenBank/DDBJ databases">
        <title>Genome public.</title>
        <authorList>
            <person name="Liu C."/>
            <person name="Sun Q."/>
        </authorList>
    </citation>
    <scope>NUCLEOTIDE SEQUENCE [LARGE SCALE GENOMIC DNA]</scope>
    <source>
        <strain evidence="13">YIM B02556</strain>
    </source>
</reference>
<keyword evidence="7" id="KW-0067">ATP-binding</keyword>
<dbReference type="CDD" id="cd00082">
    <property type="entry name" value="HisKA"/>
    <property type="match status" value="1"/>
</dbReference>